<feature type="region of interest" description="Disordered" evidence="3">
    <location>
        <begin position="130"/>
        <end position="165"/>
    </location>
</feature>
<evidence type="ECO:0000313" key="6">
    <source>
        <dbReference type="Proteomes" id="UP000030653"/>
    </source>
</evidence>
<organism evidence="5 6">
    <name type="scientific">Dacryopinax primogenitus (strain DJM 731)</name>
    <name type="common">Brown rot fungus</name>
    <dbReference type="NCBI Taxonomy" id="1858805"/>
    <lineage>
        <taxon>Eukaryota</taxon>
        <taxon>Fungi</taxon>
        <taxon>Dikarya</taxon>
        <taxon>Basidiomycota</taxon>
        <taxon>Agaricomycotina</taxon>
        <taxon>Dacrymycetes</taxon>
        <taxon>Dacrymycetales</taxon>
        <taxon>Dacrymycetaceae</taxon>
        <taxon>Dacryopinax</taxon>
    </lineage>
</organism>
<dbReference type="GO" id="GO:0006900">
    <property type="term" value="P:vesicle budding from membrane"/>
    <property type="evidence" value="ECO:0007669"/>
    <property type="project" value="TreeGrafter"/>
</dbReference>
<dbReference type="FunFam" id="1.20.58.150:FF:000004">
    <property type="entry name" value="ENTH domain protein"/>
    <property type="match status" value="1"/>
</dbReference>
<dbReference type="HOGENOM" id="CLU_014248_2_0_1"/>
<dbReference type="GO" id="GO:0005546">
    <property type="term" value="F:phosphatidylinositol-4,5-bisphosphate binding"/>
    <property type="evidence" value="ECO:0007669"/>
    <property type="project" value="TreeGrafter"/>
</dbReference>
<dbReference type="InterPro" id="IPR011417">
    <property type="entry name" value="ANTH_dom"/>
</dbReference>
<accession>M5GBS9</accession>
<dbReference type="GO" id="GO:0000149">
    <property type="term" value="F:SNARE binding"/>
    <property type="evidence" value="ECO:0007669"/>
    <property type="project" value="TreeGrafter"/>
</dbReference>
<comment type="subcellular location">
    <subcellularLocation>
        <location evidence="1">Cytoplasm</location>
    </subcellularLocation>
</comment>
<name>M5GBS9_DACPD</name>
<keyword evidence="6" id="KW-1185">Reference proteome</keyword>
<dbReference type="PANTHER" id="PTHR22951:SF5">
    <property type="entry name" value="PHOSPHATIDYLINOSITOL-BINDING CLATHRIN ASSEMBLY PROTEIN LAP"/>
    <property type="match status" value="1"/>
</dbReference>
<evidence type="ECO:0000256" key="3">
    <source>
        <dbReference type="SAM" id="MobiDB-lite"/>
    </source>
</evidence>
<dbReference type="AlphaFoldDB" id="M5GBS9"/>
<dbReference type="Gene3D" id="1.20.58.150">
    <property type="entry name" value="ANTH domain"/>
    <property type="match status" value="1"/>
</dbReference>
<dbReference type="GO" id="GO:0005545">
    <property type="term" value="F:1-phosphatidylinositol binding"/>
    <property type="evidence" value="ECO:0007669"/>
    <property type="project" value="InterPro"/>
</dbReference>
<dbReference type="SMART" id="SM00273">
    <property type="entry name" value="ENTH"/>
    <property type="match status" value="1"/>
</dbReference>
<dbReference type="SUPFAM" id="SSF48464">
    <property type="entry name" value="ENTH/VHS domain"/>
    <property type="match status" value="1"/>
</dbReference>
<proteinExistence type="predicted"/>
<evidence type="ECO:0000259" key="4">
    <source>
        <dbReference type="PROSITE" id="PS50942"/>
    </source>
</evidence>
<dbReference type="GeneID" id="63691314"/>
<dbReference type="STRING" id="1858805.M5GBS9"/>
<dbReference type="GO" id="GO:0005905">
    <property type="term" value="C:clathrin-coated pit"/>
    <property type="evidence" value="ECO:0007669"/>
    <property type="project" value="TreeGrafter"/>
</dbReference>
<dbReference type="OMA" id="KTRCEEY"/>
<dbReference type="EMBL" id="JH795859">
    <property type="protein sequence ID" value="EJU03522.1"/>
    <property type="molecule type" value="Genomic_DNA"/>
</dbReference>
<dbReference type="InterPro" id="IPR014712">
    <property type="entry name" value="ANTH_dom_sf"/>
</dbReference>
<dbReference type="PROSITE" id="PS50942">
    <property type="entry name" value="ENTH"/>
    <property type="match status" value="1"/>
</dbReference>
<dbReference type="CDD" id="cd16988">
    <property type="entry name" value="ANTH_N_YAP180"/>
    <property type="match status" value="1"/>
</dbReference>
<dbReference type="InterPro" id="IPR013809">
    <property type="entry name" value="ENTH"/>
</dbReference>
<dbReference type="GO" id="GO:0030136">
    <property type="term" value="C:clathrin-coated vesicle"/>
    <property type="evidence" value="ECO:0007669"/>
    <property type="project" value="InterPro"/>
</dbReference>
<dbReference type="InterPro" id="IPR008942">
    <property type="entry name" value="ENTH_VHS"/>
</dbReference>
<dbReference type="Proteomes" id="UP000030653">
    <property type="component" value="Unassembled WGS sequence"/>
</dbReference>
<dbReference type="SUPFAM" id="SSF89009">
    <property type="entry name" value="GAT-like domain"/>
    <property type="match status" value="1"/>
</dbReference>
<dbReference type="GO" id="GO:0032050">
    <property type="term" value="F:clathrin heavy chain binding"/>
    <property type="evidence" value="ECO:0007669"/>
    <property type="project" value="TreeGrafter"/>
</dbReference>
<dbReference type="Gene3D" id="1.25.40.90">
    <property type="match status" value="1"/>
</dbReference>
<reference evidence="5 6" key="1">
    <citation type="journal article" date="2012" name="Science">
        <title>The Paleozoic origin of enzymatic lignin decomposition reconstructed from 31 fungal genomes.</title>
        <authorList>
            <person name="Floudas D."/>
            <person name="Binder M."/>
            <person name="Riley R."/>
            <person name="Barry K."/>
            <person name="Blanchette R.A."/>
            <person name="Henrissat B."/>
            <person name="Martinez A.T."/>
            <person name="Otillar R."/>
            <person name="Spatafora J.W."/>
            <person name="Yadav J.S."/>
            <person name="Aerts A."/>
            <person name="Benoit I."/>
            <person name="Boyd A."/>
            <person name="Carlson A."/>
            <person name="Copeland A."/>
            <person name="Coutinho P.M."/>
            <person name="de Vries R.P."/>
            <person name="Ferreira P."/>
            <person name="Findley K."/>
            <person name="Foster B."/>
            <person name="Gaskell J."/>
            <person name="Glotzer D."/>
            <person name="Gorecki P."/>
            <person name="Heitman J."/>
            <person name="Hesse C."/>
            <person name="Hori C."/>
            <person name="Igarashi K."/>
            <person name="Jurgens J.A."/>
            <person name="Kallen N."/>
            <person name="Kersten P."/>
            <person name="Kohler A."/>
            <person name="Kuees U."/>
            <person name="Kumar T.K.A."/>
            <person name="Kuo A."/>
            <person name="LaButti K."/>
            <person name="Larrondo L.F."/>
            <person name="Lindquist E."/>
            <person name="Ling A."/>
            <person name="Lombard V."/>
            <person name="Lucas S."/>
            <person name="Lundell T."/>
            <person name="Martin R."/>
            <person name="McLaughlin D.J."/>
            <person name="Morgenstern I."/>
            <person name="Morin E."/>
            <person name="Murat C."/>
            <person name="Nagy L.G."/>
            <person name="Nolan M."/>
            <person name="Ohm R.A."/>
            <person name="Patyshakuliyeva A."/>
            <person name="Rokas A."/>
            <person name="Ruiz-Duenas F.J."/>
            <person name="Sabat G."/>
            <person name="Salamov A."/>
            <person name="Samejima M."/>
            <person name="Schmutz J."/>
            <person name="Slot J.C."/>
            <person name="St John F."/>
            <person name="Stenlid J."/>
            <person name="Sun H."/>
            <person name="Sun S."/>
            <person name="Syed K."/>
            <person name="Tsang A."/>
            <person name="Wiebenga A."/>
            <person name="Young D."/>
            <person name="Pisabarro A."/>
            <person name="Eastwood D.C."/>
            <person name="Martin F."/>
            <person name="Cullen D."/>
            <person name="Grigoriev I.V."/>
            <person name="Hibbett D.S."/>
        </authorList>
    </citation>
    <scope>NUCLEOTIDE SEQUENCE [LARGE SCALE GENOMIC DNA]</scope>
    <source>
        <strain evidence="5 6">DJM-731 SS1</strain>
    </source>
</reference>
<dbReference type="OrthoDB" id="44015at2759"/>
<dbReference type="InterPro" id="IPR045192">
    <property type="entry name" value="AP180-like"/>
</dbReference>
<dbReference type="RefSeq" id="XP_040630416.1">
    <property type="nucleotide sequence ID" value="XM_040776252.1"/>
</dbReference>
<evidence type="ECO:0000256" key="1">
    <source>
        <dbReference type="ARBA" id="ARBA00004496"/>
    </source>
</evidence>
<keyword evidence="2" id="KW-0963">Cytoplasm</keyword>
<feature type="compositionally biased region" description="Basic and acidic residues" evidence="3">
    <location>
        <begin position="130"/>
        <end position="139"/>
    </location>
</feature>
<dbReference type="Pfam" id="PF07651">
    <property type="entry name" value="ANTH"/>
    <property type="match status" value="1"/>
</dbReference>
<gene>
    <name evidence="5" type="ORF">DACRYDRAFT_77141</name>
</gene>
<dbReference type="GO" id="GO:0048268">
    <property type="term" value="P:clathrin coat assembly"/>
    <property type="evidence" value="ECO:0007669"/>
    <property type="project" value="InterPro"/>
</dbReference>
<evidence type="ECO:0000313" key="5">
    <source>
        <dbReference type="EMBL" id="EJU03522.1"/>
    </source>
</evidence>
<protein>
    <submittedName>
        <fullName evidence="5">ANTH-domain-containing protein</fullName>
    </submittedName>
</protein>
<dbReference type="FunFam" id="1.25.40.90:FF:000036">
    <property type="entry name" value="Unplaced genomic scaffold supercont1.4, whole genome shotgun sequence"/>
    <property type="match status" value="1"/>
</dbReference>
<feature type="domain" description="ENTH" evidence="4">
    <location>
        <begin position="1"/>
        <end position="126"/>
    </location>
</feature>
<dbReference type="PANTHER" id="PTHR22951">
    <property type="entry name" value="CLATHRIN ASSEMBLY PROTEIN"/>
    <property type="match status" value="1"/>
</dbReference>
<dbReference type="GO" id="GO:0072583">
    <property type="term" value="P:clathrin-dependent endocytosis"/>
    <property type="evidence" value="ECO:0007669"/>
    <property type="project" value="InterPro"/>
</dbReference>
<evidence type="ECO:0000256" key="2">
    <source>
        <dbReference type="ARBA" id="ARBA00022490"/>
    </source>
</evidence>
<feature type="non-terminal residue" evidence="5">
    <location>
        <position position="479"/>
    </location>
</feature>
<sequence>MSSFDKIVRMACKPKAAPPKAKYLDPIVMATYSDDGSVGDIFKALAPRLREPNAVIVFKALIVLHTMMRNGSTDNVLTYLAESDALRLRNVAQGQWDGYDAPDNLIRYAAYLETRVRSYRDLKHDAIRVQSESNRDAHGNNEANGSATTSRKKNDKTASSAPQRSKTIMGRKLRIMSVEKGLLRETKIVQKQMDSLLACKFYLDDLEDGELTITALRLLVKDLLVLFQAVNEGVINVLENYFEMSHIDAEDALKIYRHFCKQAEIVVEYLSVAKKMQNLLNVPIPNLKHAPVSLAGALEEYLNDPNFEQNRLEYKLNKDISDGKAPAKPLQSQKEAPKLPTAINTAQTSTSQAGSSQAPPSTANKDLVDFFASIESGQHDMFNPHTNSPNSLYFNQQAAANPFGNPFHGRQSMFIPQTTGAFPGAAGVPGAMPFAQPQLTGFPNPFGAGMPNTLLQPVQTGVPSAFAPAQPIAQPNLLQ</sequence>